<evidence type="ECO:0000313" key="1">
    <source>
        <dbReference type="EMBL" id="KAF3570299.1"/>
    </source>
</evidence>
<dbReference type="Proteomes" id="UP000712600">
    <property type="component" value="Unassembled WGS sequence"/>
</dbReference>
<protein>
    <submittedName>
        <fullName evidence="1">Uncharacterized protein</fullName>
    </submittedName>
</protein>
<accession>A0A8S9RC07</accession>
<gene>
    <name evidence="1" type="ORF">F2Q69_00062267</name>
</gene>
<reference evidence="1" key="1">
    <citation type="submission" date="2019-12" db="EMBL/GenBank/DDBJ databases">
        <title>Genome sequencing and annotation of Brassica cretica.</title>
        <authorList>
            <person name="Studholme D.J."/>
            <person name="Sarris P."/>
        </authorList>
    </citation>
    <scope>NUCLEOTIDE SEQUENCE</scope>
    <source>
        <strain evidence="1">PFS-109/04</strain>
        <tissue evidence="1">Leaf</tissue>
    </source>
</reference>
<evidence type="ECO:0000313" key="2">
    <source>
        <dbReference type="Proteomes" id="UP000712600"/>
    </source>
</evidence>
<sequence length="94" mass="10574">MDSDLSSALPCHPPWWLAVSPRSPLWVREVDNLRHPFLSFRAGLLGMNKSITLKKIQVFCRLFLHVLESFSWPLNKSLFGIVMCLSCSSVASVG</sequence>
<dbReference type="AlphaFoldDB" id="A0A8S9RC07"/>
<comment type="caution">
    <text evidence="1">The sequence shown here is derived from an EMBL/GenBank/DDBJ whole genome shotgun (WGS) entry which is preliminary data.</text>
</comment>
<proteinExistence type="predicted"/>
<dbReference type="EMBL" id="QGKX02000095">
    <property type="protein sequence ID" value="KAF3570299.1"/>
    <property type="molecule type" value="Genomic_DNA"/>
</dbReference>
<organism evidence="1 2">
    <name type="scientific">Brassica cretica</name>
    <name type="common">Mustard</name>
    <dbReference type="NCBI Taxonomy" id="69181"/>
    <lineage>
        <taxon>Eukaryota</taxon>
        <taxon>Viridiplantae</taxon>
        <taxon>Streptophyta</taxon>
        <taxon>Embryophyta</taxon>
        <taxon>Tracheophyta</taxon>
        <taxon>Spermatophyta</taxon>
        <taxon>Magnoliopsida</taxon>
        <taxon>eudicotyledons</taxon>
        <taxon>Gunneridae</taxon>
        <taxon>Pentapetalae</taxon>
        <taxon>rosids</taxon>
        <taxon>malvids</taxon>
        <taxon>Brassicales</taxon>
        <taxon>Brassicaceae</taxon>
        <taxon>Brassiceae</taxon>
        <taxon>Brassica</taxon>
    </lineage>
</organism>
<name>A0A8S9RC07_BRACR</name>